<sequence length="554" mass="61616">MEPDSNCSVGTSELPPKNPMPPPPPSPPGPQIPSAKLISFPNVDVFGKLTTNQLNGLIFQYFQAKGFKHAAFAFENEAKIENIPIDESTTGNGGLPSFVHKGLRYTQLEANIHASDADSFVECYRLEPLDIITNSAHDISKIIKNMKENTMGKRKRIDYSVSNQEQESNKQERKIAVYGGPQLMACTPGLPPVTHQVSDSDVFLLEGHSLEVSACAWSPTDPLLAVGSSDSIATIWKISNDLSTIYYSNPDVRYLIRPDAKNNALDGVSALAWNGEGELLATGSFDGLTSIWSKNGELLERLEDHRAVIFFIGWNSKGDFLLTGYDNRIVVWDTRTWKYKQEVAFHSEQLLGVAWRNNTSFAACSRNNRIFVYNIGEPQPVKTFFGYQGEACGINWNPTGSLLASYSHDMAIKIWTLEQDQRIHDLMHNESVNIVRWSPTGPGTNNPNKPYCYLVSGSKDRTVRVWDCFYGQLLFCFNGHRASIVELAFRLDGEYLASASADKCLLIWNIRDGKIMKSHNSCDTSIYNLSWNKEGKLITAGNDGGTLCVVDVSF</sequence>
<gene>
    <name evidence="1" type="ORF">IHE45_18G026700</name>
</gene>
<dbReference type="Proteomes" id="UP000827976">
    <property type="component" value="Chromosome 18"/>
</dbReference>
<accession>A0ACB7U5V4</accession>
<keyword evidence="2" id="KW-1185">Reference proteome</keyword>
<reference evidence="2" key="1">
    <citation type="journal article" date="2022" name="Nat. Commun.">
        <title>Chromosome evolution and the genetic basis of agronomically important traits in greater yam.</title>
        <authorList>
            <person name="Bredeson J.V."/>
            <person name="Lyons J.B."/>
            <person name="Oniyinde I.O."/>
            <person name="Okereke N.R."/>
            <person name="Kolade O."/>
            <person name="Nnabue I."/>
            <person name="Nwadili C.O."/>
            <person name="Hribova E."/>
            <person name="Parker M."/>
            <person name="Nwogha J."/>
            <person name="Shu S."/>
            <person name="Carlson J."/>
            <person name="Kariba R."/>
            <person name="Muthemba S."/>
            <person name="Knop K."/>
            <person name="Barton G.J."/>
            <person name="Sherwood A.V."/>
            <person name="Lopez-Montes A."/>
            <person name="Asiedu R."/>
            <person name="Jamnadass R."/>
            <person name="Muchugi A."/>
            <person name="Goodstein D."/>
            <person name="Egesi C.N."/>
            <person name="Featherston J."/>
            <person name="Asfaw A."/>
            <person name="Simpson G.G."/>
            <person name="Dolezel J."/>
            <person name="Hendre P.S."/>
            <person name="Van Deynze A."/>
            <person name="Kumar P.L."/>
            <person name="Obidiegwu J.E."/>
            <person name="Bhattacharjee R."/>
            <person name="Rokhsar D.S."/>
        </authorList>
    </citation>
    <scope>NUCLEOTIDE SEQUENCE [LARGE SCALE GENOMIC DNA]</scope>
    <source>
        <strain evidence="2">cv. TDa95/00328</strain>
    </source>
</reference>
<dbReference type="EMBL" id="CM037028">
    <property type="protein sequence ID" value="KAH7655662.1"/>
    <property type="molecule type" value="Genomic_DNA"/>
</dbReference>
<proteinExistence type="predicted"/>
<comment type="caution">
    <text evidence="1">The sequence shown here is derived from an EMBL/GenBank/DDBJ whole genome shotgun (WGS) entry which is preliminary data.</text>
</comment>
<evidence type="ECO:0000313" key="2">
    <source>
        <dbReference type="Proteomes" id="UP000827976"/>
    </source>
</evidence>
<evidence type="ECO:0000313" key="1">
    <source>
        <dbReference type="EMBL" id="KAH7655662.1"/>
    </source>
</evidence>
<organism evidence="1 2">
    <name type="scientific">Dioscorea alata</name>
    <name type="common">Purple yam</name>
    <dbReference type="NCBI Taxonomy" id="55571"/>
    <lineage>
        <taxon>Eukaryota</taxon>
        <taxon>Viridiplantae</taxon>
        <taxon>Streptophyta</taxon>
        <taxon>Embryophyta</taxon>
        <taxon>Tracheophyta</taxon>
        <taxon>Spermatophyta</taxon>
        <taxon>Magnoliopsida</taxon>
        <taxon>Liliopsida</taxon>
        <taxon>Dioscoreales</taxon>
        <taxon>Dioscoreaceae</taxon>
        <taxon>Dioscorea</taxon>
    </lineage>
</organism>
<name>A0ACB7U5V4_DIOAL</name>
<protein>
    <submittedName>
        <fullName evidence="1">Beta-transducin family (WD-40 repeat) protein</fullName>
    </submittedName>
</protein>